<keyword evidence="3" id="KW-1185">Reference proteome</keyword>
<dbReference type="AlphaFoldDB" id="A0AAI8FLM8"/>
<dbReference type="Proteomes" id="UP000029424">
    <property type="component" value="Chromosome 1"/>
</dbReference>
<gene>
    <name evidence="2" type="ORF">DM82_454</name>
</gene>
<reference evidence="2 3" key="1">
    <citation type="submission" date="2014-06" db="EMBL/GenBank/DDBJ databases">
        <authorList>
            <person name="Bishop-Lilly K.A."/>
            <person name="Broomall S.M."/>
            <person name="Chain P.S."/>
            <person name="Chertkov O."/>
            <person name="Coyne S.R."/>
            <person name="Daligault H.E."/>
            <person name="Davenport K.W."/>
            <person name="Erkkila T."/>
            <person name="Frey K.G."/>
            <person name="Gibbons H.S."/>
            <person name="Gu W."/>
            <person name="Jaissle J."/>
            <person name="Johnson S.L."/>
            <person name="Koroleva G.I."/>
            <person name="Ladner J.T."/>
            <person name="Lo C.-C."/>
            <person name="Minogue T.D."/>
            <person name="Munk C."/>
            <person name="Palacios G.F."/>
            <person name="Redden C.L."/>
            <person name="Rosenzweig C.N."/>
            <person name="Scholz M.B."/>
            <person name="Teshima H."/>
            <person name="Xu Y."/>
        </authorList>
    </citation>
    <scope>NUCLEOTIDE SEQUENCE [LARGE SCALE GENOMIC DNA]</scope>
    <source>
        <strain evidence="2 3">EO147</strain>
    </source>
</reference>
<name>A0AAI8FLM8_9BURK</name>
<protein>
    <submittedName>
        <fullName evidence="2">Uncharacterized protein</fullName>
    </submittedName>
</protein>
<dbReference type="EMBL" id="CP008726">
    <property type="protein sequence ID" value="AIO64827.1"/>
    <property type="molecule type" value="Genomic_DNA"/>
</dbReference>
<proteinExistence type="predicted"/>
<accession>A0AAI8FLM8</accession>
<organism evidence="2 3">
    <name type="scientific">Burkholderia oklahomensis</name>
    <dbReference type="NCBI Taxonomy" id="342113"/>
    <lineage>
        <taxon>Bacteria</taxon>
        <taxon>Pseudomonadati</taxon>
        <taxon>Pseudomonadota</taxon>
        <taxon>Betaproteobacteria</taxon>
        <taxon>Burkholderiales</taxon>
        <taxon>Burkholderiaceae</taxon>
        <taxon>Burkholderia</taxon>
        <taxon>pseudomallei group</taxon>
    </lineage>
</organism>
<sequence length="74" mass="7958">MISFHLPIPNGMRRPFLSLDISPETPFEMASSKPAWRRKPSGFPPPGARRAARAAGAAPATGLPPATRLDTRAH</sequence>
<evidence type="ECO:0000313" key="2">
    <source>
        <dbReference type="EMBL" id="AIO64827.1"/>
    </source>
</evidence>
<evidence type="ECO:0000313" key="3">
    <source>
        <dbReference type="Proteomes" id="UP000029424"/>
    </source>
</evidence>
<feature type="region of interest" description="Disordered" evidence="1">
    <location>
        <begin position="28"/>
        <end position="74"/>
    </location>
</feature>
<dbReference type="KEGG" id="bok:DM82_454"/>
<feature type="compositionally biased region" description="Low complexity" evidence="1">
    <location>
        <begin position="53"/>
        <end position="68"/>
    </location>
</feature>
<evidence type="ECO:0000256" key="1">
    <source>
        <dbReference type="SAM" id="MobiDB-lite"/>
    </source>
</evidence>